<dbReference type="InterPro" id="IPR008972">
    <property type="entry name" value="Cupredoxin"/>
</dbReference>
<organism evidence="15 16">
    <name type="scientific">Glycine soja</name>
    <name type="common">Wild soybean</name>
    <dbReference type="NCBI Taxonomy" id="3848"/>
    <lineage>
        <taxon>Eukaryota</taxon>
        <taxon>Viridiplantae</taxon>
        <taxon>Streptophyta</taxon>
        <taxon>Embryophyta</taxon>
        <taxon>Tracheophyta</taxon>
        <taxon>Spermatophyta</taxon>
        <taxon>Magnoliopsida</taxon>
        <taxon>eudicotyledons</taxon>
        <taxon>Gunneridae</taxon>
        <taxon>Pentapetalae</taxon>
        <taxon>rosids</taxon>
        <taxon>fabids</taxon>
        <taxon>Fabales</taxon>
        <taxon>Fabaceae</taxon>
        <taxon>Papilionoideae</taxon>
        <taxon>50 kb inversion clade</taxon>
        <taxon>NPAAA clade</taxon>
        <taxon>indigoferoid/millettioid clade</taxon>
        <taxon>Phaseoleae</taxon>
        <taxon>Glycine</taxon>
        <taxon>Glycine subgen. Soja</taxon>
    </lineage>
</organism>
<dbReference type="CDD" id="cd04216">
    <property type="entry name" value="Phytocyanin"/>
    <property type="match status" value="1"/>
</dbReference>
<keyword evidence="8" id="KW-0186">Copper</keyword>
<evidence type="ECO:0000256" key="12">
    <source>
        <dbReference type="SAM" id="Phobius"/>
    </source>
</evidence>
<keyword evidence="4" id="KW-0479">Metal-binding</keyword>
<feature type="chain" id="PRO_5019187192" evidence="13">
    <location>
        <begin position="24"/>
        <end position="155"/>
    </location>
</feature>
<dbReference type="InterPro" id="IPR003245">
    <property type="entry name" value="Phytocyanin_dom"/>
</dbReference>
<dbReference type="InterPro" id="IPR039391">
    <property type="entry name" value="Phytocyanin-like"/>
</dbReference>
<evidence type="ECO:0000256" key="13">
    <source>
        <dbReference type="SAM" id="SignalP"/>
    </source>
</evidence>
<comment type="caution">
    <text evidence="15">The sequence shown here is derived from an EMBL/GenBank/DDBJ whole genome shotgun (WGS) entry which is preliminary data.</text>
</comment>
<keyword evidence="2" id="KW-0813">Transport</keyword>
<dbReference type="SUPFAM" id="SSF49503">
    <property type="entry name" value="Cupredoxins"/>
    <property type="match status" value="1"/>
</dbReference>
<keyword evidence="3 12" id="KW-0812">Transmembrane</keyword>
<evidence type="ECO:0000256" key="9">
    <source>
        <dbReference type="ARBA" id="ARBA00023136"/>
    </source>
</evidence>
<protein>
    <submittedName>
        <fullName evidence="15">Mavicyanin</fullName>
    </submittedName>
</protein>
<feature type="domain" description="Phytocyanin" evidence="14">
    <location>
        <begin position="24"/>
        <end position="124"/>
    </location>
</feature>
<dbReference type="Gene3D" id="2.60.40.420">
    <property type="entry name" value="Cupredoxins - blue copper proteins"/>
    <property type="match status" value="1"/>
</dbReference>
<evidence type="ECO:0000259" key="14">
    <source>
        <dbReference type="PROSITE" id="PS51485"/>
    </source>
</evidence>
<evidence type="ECO:0000256" key="7">
    <source>
        <dbReference type="ARBA" id="ARBA00022989"/>
    </source>
</evidence>
<dbReference type="PANTHER" id="PTHR33021">
    <property type="entry name" value="BLUE COPPER PROTEIN"/>
    <property type="match status" value="1"/>
</dbReference>
<keyword evidence="10" id="KW-1015">Disulfide bond</keyword>
<dbReference type="AlphaFoldDB" id="A0A445FF25"/>
<feature type="transmembrane region" description="Helical" evidence="12">
    <location>
        <begin position="135"/>
        <end position="154"/>
    </location>
</feature>
<evidence type="ECO:0000313" key="15">
    <source>
        <dbReference type="EMBL" id="RZB47449.1"/>
    </source>
</evidence>
<dbReference type="GO" id="GO:0009610">
    <property type="term" value="P:response to symbiotic fungus"/>
    <property type="evidence" value="ECO:0007669"/>
    <property type="project" value="UniProtKB-ARBA"/>
</dbReference>
<evidence type="ECO:0000256" key="6">
    <source>
        <dbReference type="ARBA" id="ARBA00022982"/>
    </source>
</evidence>
<keyword evidence="16" id="KW-1185">Reference proteome</keyword>
<dbReference type="FunFam" id="2.60.40.420:FF:000067">
    <property type="entry name" value="Cupredoxin superfamily protein"/>
    <property type="match status" value="1"/>
</dbReference>
<gene>
    <name evidence="15" type="ORF">D0Y65_051182</name>
</gene>
<evidence type="ECO:0000256" key="10">
    <source>
        <dbReference type="ARBA" id="ARBA00023157"/>
    </source>
</evidence>
<keyword evidence="7 12" id="KW-1133">Transmembrane helix</keyword>
<evidence type="ECO:0000256" key="3">
    <source>
        <dbReference type="ARBA" id="ARBA00022692"/>
    </source>
</evidence>
<dbReference type="PANTHER" id="PTHR33021:SF549">
    <property type="entry name" value="BLUE COPPER PROTEIN 1B"/>
    <property type="match status" value="1"/>
</dbReference>
<dbReference type="GO" id="GO:0005886">
    <property type="term" value="C:plasma membrane"/>
    <property type="evidence" value="ECO:0007669"/>
    <property type="project" value="TreeGrafter"/>
</dbReference>
<keyword evidence="9 12" id="KW-0472">Membrane</keyword>
<evidence type="ECO:0000256" key="11">
    <source>
        <dbReference type="ARBA" id="ARBA00023180"/>
    </source>
</evidence>
<name>A0A445FF25_GLYSO</name>
<dbReference type="Gramene" id="XM_028360504.1">
    <property type="protein sequence ID" value="XP_028216305.1"/>
    <property type="gene ID" value="LOC114398318"/>
</dbReference>
<accession>A0A445FF25</accession>
<evidence type="ECO:0000256" key="5">
    <source>
        <dbReference type="ARBA" id="ARBA00022729"/>
    </source>
</evidence>
<dbReference type="PROSITE" id="PS51485">
    <property type="entry name" value="PHYTOCYANIN"/>
    <property type="match status" value="1"/>
</dbReference>
<reference evidence="15 16" key="1">
    <citation type="submission" date="2018-09" db="EMBL/GenBank/DDBJ databases">
        <title>A high-quality reference genome of wild soybean provides a powerful tool to mine soybean genomes.</title>
        <authorList>
            <person name="Xie M."/>
            <person name="Chung C.Y.L."/>
            <person name="Li M.-W."/>
            <person name="Wong F.-L."/>
            <person name="Chan T.-F."/>
            <person name="Lam H.-M."/>
        </authorList>
    </citation>
    <scope>NUCLEOTIDE SEQUENCE [LARGE SCALE GENOMIC DNA]</scope>
    <source>
        <strain evidence="16">cv. W05</strain>
        <tissue evidence="15">Hypocotyl of etiolated seedlings</tissue>
    </source>
</reference>
<keyword evidence="6" id="KW-0249">Electron transport</keyword>
<keyword evidence="11" id="KW-0325">Glycoprotein</keyword>
<dbReference type="GO" id="GO:0009055">
    <property type="term" value="F:electron transfer activity"/>
    <property type="evidence" value="ECO:0007669"/>
    <property type="project" value="InterPro"/>
</dbReference>
<dbReference type="EMBL" id="QZWG01000019">
    <property type="protein sequence ID" value="RZB47449.1"/>
    <property type="molecule type" value="Genomic_DNA"/>
</dbReference>
<keyword evidence="5 13" id="KW-0732">Signal</keyword>
<evidence type="ECO:0000313" key="16">
    <source>
        <dbReference type="Proteomes" id="UP000289340"/>
    </source>
</evidence>
<evidence type="ECO:0000256" key="4">
    <source>
        <dbReference type="ARBA" id="ARBA00022723"/>
    </source>
</evidence>
<evidence type="ECO:0000256" key="1">
    <source>
        <dbReference type="ARBA" id="ARBA00004479"/>
    </source>
</evidence>
<evidence type="ECO:0000256" key="2">
    <source>
        <dbReference type="ARBA" id="ARBA00022448"/>
    </source>
</evidence>
<dbReference type="Pfam" id="PF02298">
    <property type="entry name" value="Cu_bind_like"/>
    <property type="match status" value="1"/>
</dbReference>
<evidence type="ECO:0000256" key="8">
    <source>
        <dbReference type="ARBA" id="ARBA00023008"/>
    </source>
</evidence>
<dbReference type="GO" id="GO:0046872">
    <property type="term" value="F:metal ion binding"/>
    <property type="evidence" value="ECO:0007669"/>
    <property type="project" value="UniProtKB-KW"/>
</dbReference>
<feature type="signal peptide" evidence="13">
    <location>
        <begin position="1"/>
        <end position="23"/>
    </location>
</feature>
<dbReference type="Proteomes" id="UP000289340">
    <property type="component" value="Chromosome 19"/>
</dbReference>
<comment type="subcellular location">
    <subcellularLocation>
        <location evidence="1">Membrane</location>
        <topology evidence="1">Single-pass type I membrane protein</topology>
    </subcellularLocation>
</comment>
<sequence length="155" mass="16591">MASAARLAFFAVSMVLLSSVAMATDFTVGDGTGWTVDFNYTAWAEGKVFRVGDTLWFNYENTKHNVVKVNGTQFQECSFTSNNEVLSSGKDSITLKAEGKKWYVCGVANHCAARQMKLVINVETAAPAPAPTSSAHSLLSSVFGVLIVAIAPIFA</sequence>
<dbReference type="SMR" id="A0A445FF25"/>
<proteinExistence type="predicted"/>